<protein>
    <recommendedName>
        <fullName evidence="6 7">Peptidyl-tRNA hydrolase</fullName>
        <shortName evidence="7">Pth</shortName>
        <ecNumber evidence="1 7">3.1.1.29</ecNumber>
    </recommendedName>
</protein>
<feature type="binding site" evidence="7">
    <location>
        <position position="112"/>
    </location>
    <ligand>
        <name>tRNA</name>
        <dbReference type="ChEBI" id="CHEBI:17843"/>
    </ligand>
</feature>
<dbReference type="CDD" id="cd00462">
    <property type="entry name" value="PTH"/>
    <property type="match status" value="1"/>
</dbReference>
<dbReference type="RefSeq" id="WP_013150957.1">
    <property type="nucleotide sequence ID" value="NC_014209.1"/>
</dbReference>
<feature type="site" description="Discriminates between blocked and unblocked aminoacyl-tRNA" evidence="7">
    <location>
        <position position="9"/>
    </location>
</feature>
<dbReference type="HAMAP" id="MF_00083">
    <property type="entry name" value="Pept_tRNA_hydro_bact"/>
    <property type="match status" value="1"/>
</dbReference>
<feature type="binding site" evidence="7">
    <location>
        <position position="66"/>
    </location>
    <ligand>
        <name>tRNA</name>
        <dbReference type="ChEBI" id="CHEBI:17843"/>
    </ligand>
</feature>
<feature type="binding site" evidence="7">
    <location>
        <position position="64"/>
    </location>
    <ligand>
        <name>tRNA</name>
        <dbReference type="ChEBI" id="CHEBI:17843"/>
    </ligand>
</feature>
<organism evidence="10 11">
    <name type="scientific">Thermoanaerobacter mathranii subsp. mathranii (strain DSM 11426 / CCUG 53645 / CIP 108742 / A3)</name>
    <dbReference type="NCBI Taxonomy" id="583358"/>
    <lineage>
        <taxon>Bacteria</taxon>
        <taxon>Bacillati</taxon>
        <taxon>Bacillota</taxon>
        <taxon>Clostridia</taxon>
        <taxon>Thermoanaerobacterales</taxon>
        <taxon>Thermoanaerobacteraceae</taxon>
        <taxon>Thermoanaerobacter</taxon>
    </lineage>
</organism>
<comment type="subcellular location">
    <subcellularLocation>
        <location evidence="7">Cytoplasm</location>
    </subcellularLocation>
</comment>
<name>A0ABN3Z436_THEM3</name>
<feature type="site" description="Stabilizes the basic form of H active site to accept a proton" evidence="7">
    <location>
        <position position="91"/>
    </location>
</feature>
<feature type="binding site" evidence="7">
    <location>
        <position position="14"/>
    </location>
    <ligand>
        <name>tRNA</name>
        <dbReference type="ChEBI" id="CHEBI:17843"/>
    </ligand>
</feature>
<keyword evidence="2 7" id="KW-0820">tRNA-binding</keyword>
<sequence length="189" mass="21130">MFIIAGLGNPGIEYEQTRHNIGFMVIDELAKKLGINVTKLKFKSLMGEDYFKGEKIILLKPQTFMNSSGEALYEAVNFYKIPLENVIIIYDDKDLDVGKIRIRKKGSSGGHNGMNSIIYLLNSEEFPRVRIGIGKPQKDLVSHVLGKFEESEKKLIDEAVIKAADAVIDIIENGIEHAMSKFNGLQKGN</sequence>
<evidence type="ECO:0000256" key="6">
    <source>
        <dbReference type="ARBA" id="ARBA00050038"/>
    </source>
</evidence>
<dbReference type="Gene3D" id="3.40.50.1470">
    <property type="entry name" value="Peptidyl-tRNA hydrolase"/>
    <property type="match status" value="1"/>
</dbReference>
<dbReference type="NCBIfam" id="TIGR00447">
    <property type="entry name" value="pth"/>
    <property type="match status" value="1"/>
</dbReference>
<evidence type="ECO:0000256" key="2">
    <source>
        <dbReference type="ARBA" id="ARBA00022555"/>
    </source>
</evidence>
<dbReference type="Pfam" id="PF01195">
    <property type="entry name" value="Pept_tRNA_hydro"/>
    <property type="match status" value="1"/>
</dbReference>
<comment type="function">
    <text evidence="7">Catalyzes the release of premature peptidyl moieties from peptidyl-tRNA molecules trapped in stalled 50S ribosomal subunits, and thus maintains levels of free tRNAs and 50S ribosomes.</text>
</comment>
<evidence type="ECO:0000256" key="7">
    <source>
        <dbReference type="HAMAP-Rule" id="MF_00083"/>
    </source>
</evidence>
<dbReference type="InterPro" id="IPR001328">
    <property type="entry name" value="Pept_tRNA_hydro"/>
</dbReference>
<dbReference type="PANTHER" id="PTHR17224">
    <property type="entry name" value="PEPTIDYL-TRNA HYDROLASE"/>
    <property type="match status" value="1"/>
</dbReference>
<dbReference type="EC" id="3.1.1.29" evidence="1 7"/>
<evidence type="ECO:0000256" key="4">
    <source>
        <dbReference type="ARBA" id="ARBA00022884"/>
    </source>
</evidence>
<gene>
    <name evidence="7" type="primary">pth</name>
    <name evidence="10" type="ordered locus">Tmath_2141</name>
</gene>
<comment type="similarity">
    <text evidence="5 7 9">Belongs to the PTH family.</text>
</comment>
<comment type="subunit">
    <text evidence="7">Monomer.</text>
</comment>
<comment type="function">
    <text evidence="7">Hydrolyzes ribosome-free peptidyl-tRNAs (with 1 or more amino acids incorporated), which drop off the ribosome during protein synthesis, or as a result of ribosome stalling.</text>
</comment>
<dbReference type="EMBL" id="CP002032">
    <property type="protein sequence ID" value="ADH61813.1"/>
    <property type="molecule type" value="Genomic_DNA"/>
</dbReference>
<evidence type="ECO:0000256" key="9">
    <source>
        <dbReference type="RuleBase" id="RU004320"/>
    </source>
</evidence>
<keyword evidence="4 7" id="KW-0694">RNA-binding</keyword>
<dbReference type="PANTHER" id="PTHR17224:SF1">
    <property type="entry name" value="PEPTIDYL-TRNA HYDROLASE"/>
    <property type="match status" value="1"/>
</dbReference>
<dbReference type="InterPro" id="IPR018171">
    <property type="entry name" value="Pept_tRNA_hydro_CS"/>
</dbReference>
<proteinExistence type="inferred from homology"/>
<keyword evidence="7" id="KW-0963">Cytoplasm</keyword>
<evidence type="ECO:0000256" key="5">
    <source>
        <dbReference type="ARBA" id="ARBA00038063"/>
    </source>
</evidence>
<evidence type="ECO:0000256" key="3">
    <source>
        <dbReference type="ARBA" id="ARBA00022801"/>
    </source>
</evidence>
<dbReference type="InterPro" id="IPR036416">
    <property type="entry name" value="Pept_tRNA_hydro_sf"/>
</dbReference>
<keyword evidence="11" id="KW-1185">Reference proteome</keyword>
<feature type="active site" description="Proton acceptor" evidence="7">
    <location>
        <position position="19"/>
    </location>
</feature>
<dbReference type="SUPFAM" id="SSF53178">
    <property type="entry name" value="Peptidyl-tRNA hydrolase-like"/>
    <property type="match status" value="1"/>
</dbReference>
<reference evidence="10 11" key="1">
    <citation type="submission" date="2010-05" db="EMBL/GenBank/DDBJ databases">
        <title>Complete sequence of Thermoanaerobacter mathranii subsp. mathranii mathranii str. A3.</title>
        <authorList>
            <consortium name="US DOE Joint Genome Institute"/>
            <person name="Lucas S."/>
            <person name="Copeland A."/>
            <person name="Lapidus A."/>
            <person name="Cheng J.-F."/>
            <person name="Bruce D."/>
            <person name="Goodwin L."/>
            <person name="Pitluck S."/>
            <person name="Held B."/>
            <person name="Detter J.C."/>
            <person name="Han C."/>
            <person name="Tapia R."/>
            <person name="Land M."/>
            <person name="Hauser L."/>
            <person name="Kyrpides N."/>
            <person name="Mikhailova N."/>
            <person name="Zhou J."/>
            <person name="Hemme C."/>
            <person name="Woyke T."/>
        </authorList>
    </citation>
    <scope>NUCLEOTIDE SEQUENCE [LARGE SCALE GENOMIC DNA]</scope>
    <source>
        <strain evidence="10 11">A3</strain>
    </source>
</reference>
<dbReference type="PROSITE" id="PS01195">
    <property type="entry name" value="PEPT_TRNA_HYDROL_1"/>
    <property type="match status" value="1"/>
</dbReference>
<dbReference type="Proteomes" id="UP000002064">
    <property type="component" value="Chromosome"/>
</dbReference>
<keyword evidence="3 7" id="KW-0378">Hydrolase</keyword>
<evidence type="ECO:0000256" key="8">
    <source>
        <dbReference type="RuleBase" id="RU000673"/>
    </source>
</evidence>
<evidence type="ECO:0000313" key="11">
    <source>
        <dbReference type="Proteomes" id="UP000002064"/>
    </source>
</evidence>
<evidence type="ECO:0000313" key="10">
    <source>
        <dbReference type="EMBL" id="ADH61813.1"/>
    </source>
</evidence>
<dbReference type="GO" id="GO:0004045">
    <property type="term" value="F:peptidyl-tRNA hydrolase activity"/>
    <property type="evidence" value="ECO:0007669"/>
    <property type="project" value="UniProtKB-EC"/>
</dbReference>
<accession>A0ABN3Z436</accession>
<evidence type="ECO:0000256" key="1">
    <source>
        <dbReference type="ARBA" id="ARBA00013260"/>
    </source>
</evidence>
<comment type="catalytic activity">
    <reaction evidence="7 8">
        <text>an N-acyl-L-alpha-aminoacyl-tRNA + H2O = an N-acyl-L-amino acid + a tRNA + H(+)</text>
        <dbReference type="Rhea" id="RHEA:54448"/>
        <dbReference type="Rhea" id="RHEA-COMP:10123"/>
        <dbReference type="Rhea" id="RHEA-COMP:13883"/>
        <dbReference type="ChEBI" id="CHEBI:15377"/>
        <dbReference type="ChEBI" id="CHEBI:15378"/>
        <dbReference type="ChEBI" id="CHEBI:59874"/>
        <dbReference type="ChEBI" id="CHEBI:78442"/>
        <dbReference type="ChEBI" id="CHEBI:138191"/>
        <dbReference type="EC" id="3.1.1.29"/>
    </reaction>
</comment>